<dbReference type="EMBL" id="JANPWB010000015">
    <property type="protein sequence ID" value="KAJ1086900.1"/>
    <property type="molecule type" value="Genomic_DNA"/>
</dbReference>
<organism evidence="2 3">
    <name type="scientific">Pleurodeles waltl</name>
    <name type="common">Iberian ribbed newt</name>
    <dbReference type="NCBI Taxonomy" id="8319"/>
    <lineage>
        <taxon>Eukaryota</taxon>
        <taxon>Metazoa</taxon>
        <taxon>Chordata</taxon>
        <taxon>Craniata</taxon>
        <taxon>Vertebrata</taxon>
        <taxon>Euteleostomi</taxon>
        <taxon>Amphibia</taxon>
        <taxon>Batrachia</taxon>
        <taxon>Caudata</taxon>
        <taxon>Salamandroidea</taxon>
        <taxon>Salamandridae</taxon>
        <taxon>Pleurodelinae</taxon>
        <taxon>Pleurodeles</taxon>
    </lineage>
</organism>
<accession>A0AAV7LH95</accession>
<feature type="non-terminal residue" evidence="2">
    <location>
        <position position="58"/>
    </location>
</feature>
<feature type="non-terminal residue" evidence="2">
    <location>
        <position position="1"/>
    </location>
</feature>
<gene>
    <name evidence="2" type="ORF">NDU88_000096</name>
</gene>
<feature type="compositionally biased region" description="Basic and acidic residues" evidence="1">
    <location>
        <begin position="40"/>
        <end position="50"/>
    </location>
</feature>
<dbReference type="AlphaFoldDB" id="A0AAV7LH95"/>
<name>A0AAV7LH95_PLEWA</name>
<proteinExistence type="predicted"/>
<evidence type="ECO:0000313" key="3">
    <source>
        <dbReference type="Proteomes" id="UP001066276"/>
    </source>
</evidence>
<keyword evidence="3" id="KW-1185">Reference proteome</keyword>
<reference evidence="2" key="1">
    <citation type="journal article" date="2022" name="bioRxiv">
        <title>Sequencing and chromosome-scale assembly of the giantPleurodeles waltlgenome.</title>
        <authorList>
            <person name="Brown T."/>
            <person name="Elewa A."/>
            <person name="Iarovenko S."/>
            <person name="Subramanian E."/>
            <person name="Araus A.J."/>
            <person name="Petzold A."/>
            <person name="Susuki M."/>
            <person name="Suzuki K.-i.T."/>
            <person name="Hayashi T."/>
            <person name="Toyoda A."/>
            <person name="Oliveira C."/>
            <person name="Osipova E."/>
            <person name="Leigh N.D."/>
            <person name="Simon A."/>
            <person name="Yun M.H."/>
        </authorList>
    </citation>
    <scope>NUCLEOTIDE SEQUENCE</scope>
    <source>
        <strain evidence="2">20211129_DDA</strain>
        <tissue evidence="2">Liver</tissue>
    </source>
</reference>
<protein>
    <submittedName>
        <fullName evidence="2">Uncharacterized protein</fullName>
    </submittedName>
</protein>
<evidence type="ECO:0000313" key="2">
    <source>
        <dbReference type="EMBL" id="KAJ1086900.1"/>
    </source>
</evidence>
<feature type="compositionally biased region" description="Polar residues" evidence="1">
    <location>
        <begin position="13"/>
        <end position="24"/>
    </location>
</feature>
<sequence length="58" mass="6509">PAPATHSHIIRTLSPQNQQHSEQSVLHERQAAEAGTVMGKPREKKERRALLNEGEDNE</sequence>
<dbReference type="Proteomes" id="UP001066276">
    <property type="component" value="Chromosome 11"/>
</dbReference>
<evidence type="ECO:0000256" key="1">
    <source>
        <dbReference type="SAM" id="MobiDB-lite"/>
    </source>
</evidence>
<comment type="caution">
    <text evidence="2">The sequence shown here is derived from an EMBL/GenBank/DDBJ whole genome shotgun (WGS) entry which is preliminary data.</text>
</comment>
<feature type="region of interest" description="Disordered" evidence="1">
    <location>
        <begin position="1"/>
        <end position="58"/>
    </location>
</feature>